<accession>A0ABW2JL91</accession>
<keyword evidence="1" id="KW-0812">Transmembrane</keyword>
<dbReference type="Pfam" id="PF07786">
    <property type="entry name" value="HGSNAT_cat"/>
    <property type="match status" value="1"/>
</dbReference>
<dbReference type="PANTHER" id="PTHR30590">
    <property type="entry name" value="INNER MEMBRANE PROTEIN"/>
    <property type="match status" value="1"/>
</dbReference>
<name>A0ABW2JL91_9ACTN</name>
<feature type="transmembrane region" description="Helical" evidence="1">
    <location>
        <begin position="119"/>
        <end position="138"/>
    </location>
</feature>
<dbReference type="PANTHER" id="PTHR30590:SF2">
    <property type="entry name" value="INNER MEMBRANE PROTEIN"/>
    <property type="match status" value="1"/>
</dbReference>
<dbReference type="InterPro" id="IPR012429">
    <property type="entry name" value="HGSNAT_cat"/>
</dbReference>
<feature type="transmembrane region" description="Helical" evidence="1">
    <location>
        <begin position="285"/>
        <end position="302"/>
    </location>
</feature>
<organism evidence="4 5">
    <name type="scientific">Streptomyces monticola</name>
    <dbReference type="NCBI Taxonomy" id="2666263"/>
    <lineage>
        <taxon>Bacteria</taxon>
        <taxon>Bacillati</taxon>
        <taxon>Actinomycetota</taxon>
        <taxon>Actinomycetes</taxon>
        <taxon>Kitasatosporales</taxon>
        <taxon>Streptomycetaceae</taxon>
        <taxon>Streptomyces</taxon>
    </lineage>
</organism>
<keyword evidence="1" id="KW-0472">Membrane</keyword>
<dbReference type="RefSeq" id="WP_381831739.1">
    <property type="nucleotide sequence ID" value="NZ_JBHTCF010000007.1"/>
</dbReference>
<dbReference type="Proteomes" id="UP001596523">
    <property type="component" value="Unassembled WGS sequence"/>
</dbReference>
<feature type="transmembrane region" description="Helical" evidence="1">
    <location>
        <begin position="344"/>
        <end position="363"/>
    </location>
</feature>
<protein>
    <submittedName>
        <fullName evidence="4">DUF418 domain-containing protein</fullName>
    </submittedName>
</protein>
<feature type="domain" description="DUF418" evidence="2">
    <location>
        <begin position="278"/>
        <end position="383"/>
    </location>
</feature>
<keyword evidence="5" id="KW-1185">Reference proteome</keyword>
<evidence type="ECO:0000313" key="5">
    <source>
        <dbReference type="Proteomes" id="UP001596523"/>
    </source>
</evidence>
<sequence length="396" mass="41550">MAGNDRLTGLDAARGIAVLGMFAVHVGPPPEPGGPGWLLIAADGRAPAVFTLIAGFSLALARARQPQPQLRPTLVRCAILAALGLVLAALTPGILVILVFYAAYFLAAEPFLRLRTRTLAAVATASVVLGPLLSYVIGSVHGYRTGGRGGTPQPGDLTSWWGLGEFLDKLFLSGAYPLLTYFPYVLVGLVLGRLADLRRPSAGRLLAAWGTAAAVAGYGLSWLIVEKWGGRAELHAAVAREHAWALDHADPVKAVLDSQFGAIPSSSWTWLAVAGPYSQTPLETLGNAGVGAALIGLAVAFARAPLAARVLRPFAAVGTMALSVYVLHALALALFAYGATGWDVLLWFSAAAVLGCIAWQYVWRRTPLRRGPLEWALRALTVRSVPSSVPSAPTSS</sequence>
<evidence type="ECO:0000313" key="4">
    <source>
        <dbReference type="EMBL" id="MFC7306389.1"/>
    </source>
</evidence>
<feature type="transmembrane region" description="Helical" evidence="1">
    <location>
        <begin position="206"/>
        <end position="225"/>
    </location>
</feature>
<evidence type="ECO:0000259" key="2">
    <source>
        <dbReference type="Pfam" id="PF04235"/>
    </source>
</evidence>
<comment type="caution">
    <text evidence="4">The sequence shown here is derived from an EMBL/GenBank/DDBJ whole genome shotgun (WGS) entry which is preliminary data.</text>
</comment>
<evidence type="ECO:0000259" key="3">
    <source>
        <dbReference type="Pfam" id="PF07786"/>
    </source>
</evidence>
<reference evidence="5" key="1">
    <citation type="journal article" date="2019" name="Int. J. Syst. Evol. Microbiol.">
        <title>The Global Catalogue of Microorganisms (GCM) 10K type strain sequencing project: providing services to taxonomists for standard genome sequencing and annotation.</title>
        <authorList>
            <consortium name="The Broad Institute Genomics Platform"/>
            <consortium name="The Broad Institute Genome Sequencing Center for Infectious Disease"/>
            <person name="Wu L."/>
            <person name="Ma J."/>
        </authorList>
    </citation>
    <scope>NUCLEOTIDE SEQUENCE [LARGE SCALE GENOMIC DNA]</scope>
    <source>
        <strain evidence="5">SYNS20</strain>
    </source>
</reference>
<feature type="transmembrane region" description="Helical" evidence="1">
    <location>
        <begin position="314"/>
        <end position="338"/>
    </location>
</feature>
<feature type="domain" description="Heparan-alpha-glucosaminide N-acetyltransferase catalytic" evidence="3">
    <location>
        <begin position="6"/>
        <end position="198"/>
    </location>
</feature>
<feature type="transmembrane region" description="Helical" evidence="1">
    <location>
        <begin position="170"/>
        <end position="194"/>
    </location>
</feature>
<dbReference type="Pfam" id="PF04235">
    <property type="entry name" value="DUF418"/>
    <property type="match status" value="1"/>
</dbReference>
<evidence type="ECO:0000256" key="1">
    <source>
        <dbReference type="SAM" id="Phobius"/>
    </source>
</evidence>
<dbReference type="InterPro" id="IPR052529">
    <property type="entry name" value="Bact_Transport_Assoc"/>
</dbReference>
<gene>
    <name evidence="4" type="ORF">ACFQVC_19455</name>
</gene>
<keyword evidence="1" id="KW-1133">Transmembrane helix</keyword>
<dbReference type="InterPro" id="IPR007349">
    <property type="entry name" value="DUF418"/>
</dbReference>
<dbReference type="EMBL" id="JBHTCF010000007">
    <property type="protein sequence ID" value="MFC7306389.1"/>
    <property type="molecule type" value="Genomic_DNA"/>
</dbReference>
<proteinExistence type="predicted"/>